<keyword evidence="4" id="KW-1185">Reference proteome</keyword>
<protein>
    <recommendedName>
        <fullName evidence="5">Ectoine hydroxylase</fullName>
    </recommendedName>
</protein>
<dbReference type="PANTHER" id="PTHR20883:SF51">
    <property type="entry name" value="PHYTANOYL-COA HYDROXYLASE"/>
    <property type="match status" value="1"/>
</dbReference>
<dbReference type="Pfam" id="PF05721">
    <property type="entry name" value="PhyH"/>
    <property type="match status" value="1"/>
</dbReference>
<feature type="region of interest" description="Disordered" evidence="2">
    <location>
        <begin position="273"/>
        <end position="297"/>
    </location>
</feature>
<dbReference type="Gene3D" id="2.60.120.620">
    <property type="entry name" value="q2cbj1_9rhob like domain"/>
    <property type="match status" value="1"/>
</dbReference>
<organism evidence="3 4">
    <name type="scientific">Magallana gigas</name>
    <name type="common">Pacific oyster</name>
    <name type="synonym">Crassostrea gigas</name>
    <dbReference type="NCBI Taxonomy" id="29159"/>
    <lineage>
        <taxon>Eukaryota</taxon>
        <taxon>Metazoa</taxon>
        <taxon>Spiralia</taxon>
        <taxon>Lophotrochozoa</taxon>
        <taxon>Mollusca</taxon>
        <taxon>Bivalvia</taxon>
        <taxon>Autobranchia</taxon>
        <taxon>Pteriomorphia</taxon>
        <taxon>Ostreida</taxon>
        <taxon>Ostreoidea</taxon>
        <taxon>Ostreidae</taxon>
        <taxon>Magallana</taxon>
    </lineage>
</organism>
<sequence length="297" mass="33372">MSTEADFTYDEATFEITDKILKAFKEQGYIILRGLFNPEELKKIKSVLEETDLVPKHGYGIPDATGRMPKMVLWRAPGTDVTGMVCRCEKVVTTSEKLLGGEVYHYSTKLMMKEPLIGGRQEWHQDYGYWYQNGLLFPDALSVFVAIDRCNKANGCLQVLPGSHKVGRIEHKSVAGQTGADLERVEHLKKVFPLTYMEMEPGDALFFHSNVLHASDANNSSNRRWALIMAYNRKSNNPLESLAPPFPRYTPLEKVPNSAILDCTNLTDFSGKEFLDPTADKTVKADTSNRSEQATKA</sequence>
<evidence type="ECO:0000313" key="3">
    <source>
        <dbReference type="EnsemblMetazoa" id="G24270.8:cds"/>
    </source>
</evidence>
<evidence type="ECO:0008006" key="5">
    <source>
        <dbReference type="Google" id="ProtNLM"/>
    </source>
</evidence>
<dbReference type="SUPFAM" id="SSF51197">
    <property type="entry name" value="Clavaminate synthase-like"/>
    <property type="match status" value="1"/>
</dbReference>
<dbReference type="Proteomes" id="UP000005408">
    <property type="component" value="Unassembled WGS sequence"/>
</dbReference>
<evidence type="ECO:0000256" key="2">
    <source>
        <dbReference type="SAM" id="MobiDB-lite"/>
    </source>
</evidence>
<name>A0A8W8KKE9_MAGGI</name>
<dbReference type="EnsemblMetazoa" id="G24270.7">
    <property type="protein sequence ID" value="G24270.7:cds"/>
    <property type="gene ID" value="G24270"/>
</dbReference>
<evidence type="ECO:0000313" key="4">
    <source>
        <dbReference type="Proteomes" id="UP000005408"/>
    </source>
</evidence>
<dbReference type="AlphaFoldDB" id="A0A8W8KKE9"/>
<proteinExistence type="predicted"/>
<reference evidence="3" key="1">
    <citation type="submission" date="2022-08" db="UniProtKB">
        <authorList>
            <consortium name="EnsemblMetazoa"/>
        </authorList>
    </citation>
    <scope>IDENTIFICATION</scope>
    <source>
        <strain evidence="3">05x7-T-G4-1.051#20</strain>
    </source>
</reference>
<evidence type="ECO:0000256" key="1">
    <source>
        <dbReference type="ARBA" id="ARBA00001962"/>
    </source>
</evidence>
<accession>A0A8W8KKE9</accession>
<dbReference type="PANTHER" id="PTHR20883">
    <property type="entry name" value="PHYTANOYL-COA DIOXYGENASE DOMAIN CONTAINING 1"/>
    <property type="match status" value="1"/>
</dbReference>
<comment type="cofactor">
    <cofactor evidence="1">
        <name>Fe cation</name>
        <dbReference type="ChEBI" id="CHEBI:24875"/>
    </cofactor>
</comment>
<dbReference type="EnsemblMetazoa" id="G24270.8">
    <property type="protein sequence ID" value="G24270.8:cds"/>
    <property type="gene ID" value="G24270"/>
</dbReference>
<dbReference type="InterPro" id="IPR008775">
    <property type="entry name" value="Phytyl_CoA_dOase-like"/>
</dbReference>